<dbReference type="STRING" id="6832.A0A553NPL0"/>
<dbReference type="FunFam" id="3.30.160.60:FF:000260">
    <property type="entry name" value="Spalt-like transcription factor 1"/>
    <property type="match status" value="1"/>
</dbReference>
<dbReference type="PROSITE" id="PS50157">
    <property type="entry name" value="ZINC_FINGER_C2H2_2"/>
    <property type="match status" value="5"/>
</dbReference>
<evidence type="ECO:0000256" key="6">
    <source>
        <dbReference type="SAM" id="MobiDB-lite"/>
    </source>
</evidence>
<keyword evidence="4" id="KW-0862">Zinc</keyword>
<feature type="compositionally biased region" description="Acidic residues" evidence="6">
    <location>
        <begin position="94"/>
        <end position="107"/>
    </location>
</feature>
<keyword evidence="2" id="KW-0677">Repeat</keyword>
<evidence type="ECO:0000256" key="3">
    <source>
        <dbReference type="ARBA" id="ARBA00022771"/>
    </source>
</evidence>
<feature type="compositionally biased region" description="Basic and acidic residues" evidence="6">
    <location>
        <begin position="537"/>
        <end position="563"/>
    </location>
</feature>
<evidence type="ECO:0000256" key="2">
    <source>
        <dbReference type="ARBA" id="ARBA00022737"/>
    </source>
</evidence>
<feature type="compositionally biased region" description="Polar residues" evidence="6">
    <location>
        <begin position="831"/>
        <end position="852"/>
    </location>
</feature>
<evidence type="ECO:0000313" key="9">
    <source>
        <dbReference type="Proteomes" id="UP000318571"/>
    </source>
</evidence>
<feature type="compositionally biased region" description="Polar residues" evidence="6">
    <location>
        <begin position="744"/>
        <end position="763"/>
    </location>
</feature>
<feature type="domain" description="C2H2-type" evidence="7">
    <location>
        <begin position="191"/>
        <end position="218"/>
    </location>
</feature>
<evidence type="ECO:0000256" key="5">
    <source>
        <dbReference type="PROSITE-ProRule" id="PRU00042"/>
    </source>
</evidence>
<dbReference type="Proteomes" id="UP000318571">
    <property type="component" value="Chromosome 4"/>
</dbReference>
<sequence>MSAAIPWGHLDGRPGPTSGDQERDSTNSNSMLRLERRQPSPARFFIDGPGRLSNALQLMTSALNSVSSSDDTPLPLTRDPSPTPSHYHNQSIRDEDEDEDEGEEEDISSPSPYSYPYQEVVPDNTQNHQDDPPPSEQTHLVHNNIKSVAGKTIVASDNEVSNGFVKDGKMLPYVFEANESGTRKRSSKILPVCGVCGKRFVCVTTMKRHLVTHTGEKPFACKICGKQYTQKGNLRVHERTHRNDRPFECNICHQKFYRKEPMQKHQWRQHGVVHFKNRPLGATPCETPPIAPPTPSISPKPTLAMPEGILYNSIVDRIKINSMDSYNQDSRSLNGPPPPPSSGSFLNFTHTRPESRALTNPPMSPESFQPEDLSASRAIDNRRAPSPPRRTHLNLPMIPGNRFSALVPKLMSAIDIQNEEFKNAKFDTNTRVPSTPTAAHHITLSDALLEHQSDRDVFSKSHISPSQIDHNHSSTADHRNMNLGTTVAQADLSPNSKLLNIHDPDERYQEKNGSQVPQQQAPMKLKKILAHAYQKEVEEQRNADDELNQRAAESHSVRPEARYTKNGALNSNEEPATHRGEKEMVECQCKSCGNVFTVHDPYNFRCSNCNAKYTSLPTHMIADPLQCIGCCQVFPHKPALKAHQMCEEKERPFRCCKCGYGFRQKAHLQKHQWRIHRRKLEPDQSMREAEAIFLAMKNVVTIPKTNTTPPPAQLPSSQNLTLQPSVTITATTTPLMVTVASQEHANQNDVSSLPASPENSNACASPMVEQGSQPLDLSPTKPSALSITVSTGQPSSSLDHSGHSELGQPSSSSQPVYLLRVAEGNPLLNQQISLPDNSSATYPSQSSSNGRSISAWKKQRTCSDPPPTNHSENTQIDNIMHHSHATDLSAKEPISTHRTLPPIATLQQPLSSNLRAHTSAISPNSFKHSSWLSAGRQETSLTTNTSRNYSRPYSMPNMSTNDSPRPIDSDKLTTESSHMVRHDLLRDPHNIRTV</sequence>
<feature type="region of interest" description="Disordered" evidence="6">
    <location>
        <begin position="537"/>
        <end position="577"/>
    </location>
</feature>
<evidence type="ECO:0000259" key="7">
    <source>
        <dbReference type="PROSITE" id="PS50157"/>
    </source>
</evidence>
<feature type="region of interest" description="Disordered" evidence="6">
    <location>
        <begin position="831"/>
        <end position="874"/>
    </location>
</feature>
<dbReference type="InterPro" id="IPR036236">
    <property type="entry name" value="Znf_C2H2_sf"/>
</dbReference>
<name>A0A553NPL0_TIGCA</name>
<feature type="region of interest" description="Disordered" evidence="6">
    <location>
        <begin position="744"/>
        <end position="813"/>
    </location>
</feature>
<feature type="region of interest" description="Disordered" evidence="6">
    <location>
        <begin position="1"/>
        <end position="49"/>
    </location>
</feature>
<feature type="domain" description="C2H2-type" evidence="7">
    <location>
        <begin position="219"/>
        <end position="246"/>
    </location>
</feature>
<dbReference type="PANTHER" id="PTHR16515">
    <property type="entry name" value="PR DOMAIN ZINC FINGER PROTEIN"/>
    <property type="match status" value="1"/>
</dbReference>
<keyword evidence="1" id="KW-0479">Metal-binding</keyword>
<reference evidence="8 9" key="1">
    <citation type="journal article" date="2018" name="Nat. Ecol. Evol.">
        <title>Genomic signatures of mitonuclear coevolution across populations of Tigriopus californicus.</title>
        <authorList>
            <person name="Barreto F.S."/>
            <person name="Watson E.T."/>
            <person name="Lima T.G."/>
            <person name="Willett C.S."/>
            <person name="Edmands S."/>
            <person name="Li W."/>
            <person name="Burton R.S."/>
        </authorList>
    </citation>
    <scope>NUCLEOTIDE SEQUENCE [LARGE SCALE GENOMIC DNA]</scope>
    <source>
        <strain evidence="8 9">San Diego</strain>
    </source>
</reference>
<feature type="region of interest" description="Disordered" evidence="6">
    <location>
        <begin position="63"/>
        <end position="139"/>
    </location>
</feature>
<dbReference type="FunFam" id="3.30.160.60:FF:000100">
    <property type="entry name" value="Zinc finger 45-like"/>
    <property type="match status" value="1"/>
</dbReference>
<dbReference type="Pfam" id="PF00096">
    <property type="entry name" value="zf-C2H2"/>
    <property type="match status" value="1"/>
</dbReference>
<dbReference type="AlphaFoldDB" id="A0A553NPL0"/>
<dbReference type="GO" id="GO:0010468">
    <property type="term" value="P:regulation of gene expression"/>
    <property type="evidence" value="ECO:0007669"/>
    <property type="project" value="TreeGrafter"/>
</dbReference>
<accession>A0A553NPL0</accession>
<evidence type="ECO:0000256" key="1">
    <source>
        <dbReference type="ARBA" id="ARBA00022723"/>
    </source>
</evidence>
<dbReference type="OrthoDB" id="6376466at2759"/>
<feature type="domain" description="C2H2-type" evidence="7">
    <location>
        <begin position="247"/>
        <end position="279"/>
    </location>
</feature>
<feature type="domain" description="C2H2-type" evidence="7">
    <location>
        <begin position="625"/>
        <end position="652"/>
    </location>
</feature>
<comment type="caution">
    <text evidence="8">The sequence shown here is derived from an EMBL/GenBank/DDBJ whole genome shotgun (WGS) entry which is preliminary data.</text>
</comment>
<feature type="region of interest" description="Disordered" evidence="6">
    <location>
        <begin position="924"/>
        <end position="969"/>
    </location>
</feature>
<dbReference type="InterPro" id="IPR013087">
    <property type="entry name" value="Znf_C2H2_type"/>
</dbReference>
<dbReference type="PANTHER" id="PTHR16515:SF55">
    <property type="entry name" value="C2H2-TYPE DOMAIN-CONTAINING PROTEIN"/>
    <property type="match status" value="1"/>
</dbReference>
<feature type="compositionally biased region" description="Polar residues" evidence="6">
    <location>
        <begin position="770"/>
        <end position="799"/>
    </location>
</feature>
<dbReference type="PROSITE" id="PS00028">
    <property type="entry name" value="ZINC_FINGER_C2H2_1"/>
    <property type="match status" value="4"/>
</dbReference>
<dbReference type="InterPro" id="IPR050331">
    <property type="entry name" value="Zinc_finger"/>
</dbReference>
<organism evidence="8 9">
    <name type="scientific">Tigriopus californicus</name>
    <name type="common">Marine copepod</name>
    <dbReference type="NCBI Taxonomy" id="6832"/>
    <lineage>
        <taxon>Eukaryota</taxon>
        <taxon>Metazoa</taxon>
        <taxon>Ecdysozoa</taxon>
        <taxon>Arthropoda</taxon>
        <taxon>Crustacea</taxon>
        <taxon>Multicrustacea</taxon>
        <taxon>Hexanauplia</taxon>
        <taxon>Copepoda</taxon>
        <taxon>Harpacticoida</taxon>
        <taxon>Harpacticidae</taxon>
        <taxon>Tigriopus</taxon>
    </lineage>
</organism>
<dbReference type="EMBL" id="VCGU01000011">
    <property type="protein sequence ID" value="TRY67378.1"/>
    <property type="molecule type" value="Genomic_DNA"/>
</dbReference>
<dbReference type="OMA" id="NEEPATH"/>
<protein>
    <recommendedName>
        <fullName evidence="7">C2H2-type domain-containing protein</fullName>
    </recommendedName>
</protein>
<feature type="compositionally biased region" description="Polar residues" evidence="6">
    <location>
        <begin position="924"/>
        <end position="963"/>
    </location>
</feature>
<feature type="domain" description="C2H2-type" evidence="7">
    <location>
        <begin position="653"/>
        <end position="681"/>
    </location>
</feature>
<dbReference type="GO" id="GO:0005634">
    <property type="term" value="C:nucleus"/>
    <property type="evidence" value="ECO:0007669"/>
    <property type="project" value="TreeGrafter"/>
</dbReference>
<evidence type="ECO:0000256" key="4">
    <source>
        <dbReference type="ARBA" id="ARBA00022833"/>
    </source>
</evidence>
<evidence type="ECO:0000313" key="8">
    <source>
        <dbReference type="EMBL" id="TRY67378.1"/>
    </source>
</evidence>
<proteinExistence type="predicted"/>
<keyword evidence="9" id="KW-1185">Reference proteome</keyword>
<gene>
    <name evidence="8" type="ORF">TCAL_05497</name>
</gene>
<dbReference type="SUPFAM" id="SSF57667">
    <property type="entry name" value="beta-beta-alpha zinc fingers"/>
    <property type="match status" value="3"/>
</dbReference>
<dbReference type="SMART" id="SM00355">
    <property type="entry name" value="ZnF_C2H2"/>
    <property type="match status" value="5"/>
</dbReference>
<keyword evidence="3 5" id="KW-0863">Zinc-finger</keyword>
<feature type="region of interest" description="Disordered" evidence="6">
    <location>
        <begin position="326"/>
        <end position="396"/>
    </location>
</feature>
<dbReference type="Gene3D" id="3.30.160.60">
    <property type="entry name" value="Classic Zinc Finger"/>
    <property type="match status" value="3"/>
</dbReference>
<dbReference type="GO" id="GO:0008270">
    <property type="term" value="F:zinc ion binding"/>
    <property type="evidence" value="ECO:0007669"/>
    <property type="project" value="UniProtKB-KW"/>
</dbReference>
<feature type="compositionally biased region" description="Low complexity" evidence="6">
    <location>
        <begin position="108"/>
        <end position="117"/>
    </location>
</feature>